<dbReference type="RefSeq" id="XP_049178727.1">
    <property type="nucleotide sequence ID" value="XM_049325651.1"/>
</dbReference>
<dbReference type="InterPro" id="IPR019194">
    <property type="entry name" value="Tscrpt_elong_fac_Eaf_N"/>
</dbReference>
<name>A0AAI9WW92_9ASCO</name>
<reference evidence="4" key="1">
    <citation type="journal article" date="2022" name="DNA Res.">
        <title>Genome analysis of five recently described species of the CUG-Ser clade uncovers Candida theae as a new hybrid lineage with pathogenic potential in the Candida parapsilosis species complex.</title>
        <authorList>
            <person name="Mixao V."/>
            <person name="Del Olmo V."/>
            <person name="Hegedusova E."/>
            <person name="Saus E."/>
            <person name="Pryszcz L."/>
            <person name="Cillingova A."/>
            <person name="Nosek J."/>
            <person name="Gabaldon T."/>
        </authorList>
    </citation>
    <scope>NUCLEOTIDE SEQUENCE</scope>
    <source>
        <strain evidence="4">CBS 10844</strain>
    </source>
</reference>
<gene>
    <name evidence="4" type="ORF">KGF56_004233</name>
</gene>
<feature type="compositionally biased region" description="Polar residues" evidence="2">
    <location>
        <begin position="203"/>
        <end position="222"/>
    </location>
</feature>
<protein>
    <recommendedName>
        <fullName evidence="3">Transcription elongation factor Eaf N-terminal domain-containing protein</fullName>
    </recommendedName>
</protein>
<proteinExistence type="predicted"/>
<feature type="compositionally biased region" description="Polar residues" evidence="2">
    <location>
        <begin position="181"/>
        <end position="191"/>
    </location>
</feature>
<evidence type="ECO:0000313" key="5">
    <source>
        <dbReference type="Proteomes" id="UP001202479"/>
    </source>
</evidence>
<dbReference type="AlphaFoldDB" id="A0AAI9WW92"/>
<keyword evidence="5" id="KW-1185">Reference proteome</keyword>
<feature type="region of interest" description="Disordered" evidence="2">
    <location>
        <begin position="181"/>
        <end position="225"/>
    </location>
</feature>
<keyword evidence="1" id="KW-0175">Coiled coil</keyword>
<evidence type="ECO:0000256" key="1">
    <source>
        <dbReference type="SAM" id="Coils"/>
    </source>
</evidence>
<feature type="domain" description="Transcription elongation factor Eaf N-terminal" evidence="3">
    <location>
        <begin position="8"/>
        <end position="118"/>
    </location>
</feature>
<dbReference type="Proteomes" id="UP001202479">
    <property type="component" value="Unassembled WGS sequence"/>
</dbReference>
<organism evidence="4 5">
    <name type="scientific">Candida oxycetoniae</name>
    <dbReference type="NCBI Taxonomy" id="497107"/>
    <lineage>
        <taxon>Eukaryota</taxon>
        <taxon>Fungi</taxon>
        <taxon>Dikarya</taxon>
        <taxon>Ascomycota</taxon>
        <taxon>Saccharomycotina</taxon>
        <taxon>Pichiomycetes</taxon>
        <taxon>Debaryomycetaceae</taxon>
        <taxon>Candida/Lodderomyces clade</taxon>
        <taxon>Candida</taxon>
    </lineage>
</organism>
<evidence type="ECO:0000256" key="2">
    <source>
        <dbReference type="SAM" id="MobiDB-lite"/>
    </source>
</evidence>
<evidence type="ECO:0000313" key="4">
    <source>
        <dbReference type="EMBL" id="KAI3402980.2"/>
    </source>
</evidence>
<dbReference type="Pfam" id="PF09816">
    <property type="entry name" value="EAF"/>
    <property type="match status" value="1"/>
</dbReference>
<dbReference type="GeneID" id="73381848"/>
<feature type="coiled-coil region" evidence="1">
    <location>
        <begin position="311"/>
        <end position="338"/>
    </location>
</feature>
<feature type="region of interest" description="Disordered" evidence="2">
    <location>
        <begin position="397"/>
        <end position="420"/>
    </location>
</feature>
<evidence type="ECO:0000259" key="3">
    <source>
        <dbReference type="Pfam" id="PF09816"/>
    </source>
</evidence>
<dbReference type="EMBL" id="JAHUZD010000139">
    <property type="protein sequence ID" value="KAI3402980.2"/>
    <property type="molecule type" value="Genomic_DNA"/>
</dbReference>
<sequence>MSLADGEYDIDLSILLNDDSVTNSVPYTEQIALRYQFIPPSMDHTKPLTLYQKDKQAILKASSTEDDKNSIFFEGAPNLYDKDVANNKEFYLTYSGSGSTLRLEQLQRSIKLNKSRSPMTLQKRADLIEKEFEQSQKKQNQSLLKEDKLATEKQSLPNKVLVSTSSPNKVLVTTSSPNKAVVSTSLQNRPQVSKRKVKELPTQKRSTITSRVSSKRPPTNMNKAPEPQEYKEAIISESDFEDLEDKGLEFPDINIEEEKLEEKMEEKVEEKVEVEVKEKVEEVEVKNEQIKPDQNPSEIANLEAKKLPSRKRSINDSNMELEDDFKDLEDQLQEVLVEDNDVELKSDTLDKLNNQFVSDADDSDFETFNNSQHVRINEGNPSSIRKISNNFNTTFINGKPRSLRDLMGGGKDEGSSSEEE</sequence>
<comment type="caution">
    <text evidence="4">The sequence shown here is derived from an EMBL/GenBank/DDBJ whole genome shotgun (WGS) entry which is preliminary data.</text>
</comment>
<accession>A0AAI9WW92</accession>